<evidence type="ECO:0000313" key="2">
    <source>
        <dbReference type="EMBL" id="SPD86958.1"/>
    </source>
</evidence>
<reference evidence="2 3" key="1">
    <citation type="submission" date="2018-02" db="EMBL/GenBank/DDBJ databases">
        <authorList>
            <person name="Cohen D.B."/>
            <person name="Kent A.D."/>
        </authorList>
    </citation>
    <scope>NUCLEOTIDE SEQUENCE [LARGE SCALE GENOMIC DNA]</scope>
    <source>
        <strain evidence="2">1</strain>
    </source>
</reference>
<evidence type="ECO:0000256" key="1">
    <source>
        <dbReference type="SAM" id="Phobius"/>
    </source>
</evidence>
<feature type="transmembrane region" description="Helical" evidence="1">
    <location>
        <begin position="121"/>
        <end position="138"/>
    </location>
</feature>
<dbReference type="AlphaFoldDB" id="A0A2N9JHE0"/>
<keyword evidence="3" id="KW-1185">Reference proteome</keyword>
<dbReference type="EMBL" id="LT985188">
    <property type="protein sequence ID" value="SPD86958.1"/>
    <property type="molecule type" value="Genomic_DNA"/>
</dbReference>
<protein>
    <submittedName>
        <fullName evidence="2">Uncharacterized protein</fullName>
    </submittedName>
</protein>
<accession>A0A2N9JHE0</accession>
<feature type="transmembrane region" description="Helical" evidence="1">
    <location>
        <begin position="97"/>
        <end position="115"/>
    </location>
</feature>
<feature type="transmembrane region" description="Helical" evidence="1">
    <location>
        <begin position="150"/>
        <end position="172"/>
    </location>
</feature>
<dbReference type="KEGG" id="mgg:MPLG2_1928"/>
<name>A0A2N9JHE0_9ACTN</name>
<dbReference type="Proteomes" id="UP000238164">
    <property type="component" value="Chromosome 1"/>
</dbReference>
<evidence type="ECO:0000313" key="3">
    <source>
        <dbReference type="Proteomes" id="UP000238164"/>
    </source>
</evidence>
<sequence length="234" mass="25184">MPGRFAYHGRMSGGGTSGVGGFLRAGLLFAVNTVVQMLLVGAEWLDAYGFTYQGPVEDFGPVAFVLVLLYPVAFTVFILLGMLVLPGTRRTARSLLVGRDAWVLYIGLAIGAVLIYVVDQYWAGVVISWLGVAWAAFTQLGVEEEGPQPWLGLTFLVIGYVLGLYFGLNFVAEDGDPEFSLPTSLLGWFSTIVGAAIVGWGMVQHWRNSRRRVPPGYPPAPPGYPPASGGFGYS</sequence>
<feature type="transmembrane region" description="Helical" evidence="1">
    <location>
        <begin position="184"/>
        <end position="203"/>
    </location>
</feature>
<gene>
    <name evidence="2" type="ORF">MPLG2_1928</name>
</gene>
<keyword evidence="1" id="KW-1133">Transmembrane helix</keyword>
<keyword evidence="1" id="KW-0812">Transmembrane</keyword>
<proteinExistence type="predicted"/>
<feature type="transmembrane region" description="Helical" evidence="1">
    <location>
        <begin position="62"/>
        <end position="85"/>
    </location>
</feature>
<feature type="transmembrane region" description="Helical" evidence="1">
    <location>
        <begin position="21"/>
        <end position="42"/>
    </location>
</feature>
<organism evidence="2 3">
    <name type="scientific">Micropruina glycogenica</name>
    <dbReference type="NCBI Taxonomy" id="75385"/>
    <lineage>
        <taxon>Bacteria</taxon>
        <taxon>Bacillati</taxon>
        <taxon>Actinomycetota</taxon>
        <taxon>Actinomycetes</taxon>
        <taxon>Propionibacteriales</taxon>
        <taxon>Nocardioidaceae</taxon>
        <taxon>Micropruina</taxon>
    </lineage>
</organism>
<keyword evidence="1" id="KW-0472">Membrane</keyword>